<organism evidence="2 3">
    <name type="scientific">Liberibacter solanacearum (strain CLso-ZC1)</name>
    <dbReference type="NCBI Taxonomy" id="658172"/>
    <lineage>
        <taxon>Bacteria</taxon>
        <taxon>Pseudomonadati</taxon>
        <taxon>Pseudomonadota</taxon>
        <taxon>Alphaproteobacteria</taxon>
        <taxon>Hyphomicrobiales</taxon>
        <taxon>Rhizobiaceae</taxon>
        <taxon>Liberibacter</taxon>
    </lineage>
</organism>
<feature type="transmembrane region" description="Helical" evidence="1">
    <location>
        <begin position="51"/>
        <end position="73"/>
    </location>
</feature>
<reference evidence="3" key="1">
    <citation type="submission" date="2010-11" db="EMBL/GenBank/DDBJ databases">
        <title>Complete genome sequence of Candidatus Liberibacter solanacearum CLso-ZC1.</title>
        <authorList>
            <person name="Lin H."/>
            <person name="Doddapaneni H.V."/>
            <person name="Lou B."/>
            <person name="Civerolo E.L."/>
            <person name="Chen C."/>
            <person name="Duan Y."/>
            <person name="Zhou L."/>
            <person name="Glynn J."/>
        </authorList>
    </citation>
    <scope>NUCLEOTIDE SEQUENCE [LARGE SCALE GENOMIC DNA]</scope>
    <source>
        <strain evidence="3">CLso-ZC1</strain>
    </source>
</reference>
<reference evidence="2 3" key="3">
    <citation type="journal article" date="2011" name="PLoS ONE">
        <title>The Complete Genome Sequence of 'Candidatus Liberibacter solanacearum', the Bacterium Associated with Potato Zebra Chip Disease.</title>
        <authorList>
            <person name="Lin H."/>
            <person name="Lou B."/>
            <person name="Glynn J.M."/>
            <person name="Doddapaneni H."/>
            <person name="Civerolo E.L."/>
            <person name="Chen C."/>
            <person name="Duan Y."/>
            <person name="Zhou L."/>
            <person name="Vahling C.M."/>
        </authorList>
    </citation>
    <scope>NUCLEOTIDE SEQUENCE [LARGE SCALE GENOMIC DNA]</scope>
    <source>
        <strain evidence="2 3">CLso-ZC1</strain>
    </source>
</reference>
<name>E4UBP6_LIBSC</name>
<keyword evidence="1" id="KW-0812">Transmembrane</keyword>
<reference key="2">
    <citation type="submission" date="2010-11" db="EMBL/GenBank/DDBJ databases">
        <authorList>
            <person name="Lin H."/>
            <person name="Doddapaneni H.V."/>
            <person name="Lou B."/>
            <person name="Civerolo E.L."/>
            <person name="Chen C."/>
            <person name="Duan Y."/>
            <person name="Zhou L."/>
            <person name="Glynn J."/>
        </authorList>
    </citation>
    <scope>NUCLEOTIDE SEQUENCE</scope>
    <source>
        <strain>CLso-ZC1</strain>
    </source>
</reference>
<dbReference type="RefSeq" id="WP_013461442.1">
    <property type="nucleotide sequence ID" value="NC_014774.1"/>
</dbReference>
<evidence type="ECO:0000313" key="3">
    <source>
        <dbReference type="Proteomes" id="UP000007038"/>
    </source>
</evidence>
<evidence type="ECO:0000256" key="1">
    <source>
        <dbReference type="SAM" id="Phobius"/>
    </source>
</evidence>
<protein>
    <submittedName>
        <fullName evidence="2">Uncharacterized protein</fullName>
    </submittedName>
</protein>
<dbReference type="AlphaFoldDB" id="E4UBP6"/>
<dbReference type="Proteomes" id="UP000007038">
    <property type="component" value="Chromosome"/>
</dbReference>
<keyword evidence="1" id="KW-0472">Membrane</keyword>
<sequence length="99" mass="11525">MTNVAEKEKNHKTSSQPLTDYRLTLLENNYDRLNDKLDKILVAVRGMLWKIPAIFAAISLLLHSFISVLEFPIKIFEILQYLKYDQLGGANCYNYFIIL</sequence>
<gene>
    <name evidence="2" type="ordered locus">CKC_00175</name>
</gene>
<dbReference type="KEGG" id="lso:CKC_00175"/>
<dbReference type="HOGENOM" id="CLU_2316898_0_0_5"/>
<evidence type="ECO:0000313" key="2">
    <source>
        <dbReference type="EMBL" id="ADR51786.1"/>
    </source>
</evidence>
<keyword evidence="1" id="KW-1133">Transmembrane helix</keyword>
<accession>E4UBP6</accession>
<dbReference type="GeneID" id="96885565"/>
<proteinExistence type="predicted"/>
<dbReference type="EMBL" id="CP002371">
    <property type="protein sequence ID" value="ADR51786.1"/>
    <property type="molecule type" value="Genomic_DNA"/>
</dbReference>